<keyword evidence="2" id="KW-1133">Transmembrane helix</keyword>
<feature type="transmembrane region" description="Helical" evidence="2">
    <location>
        <begin position="170"/>
        <end position="187"/>
    </location>
</feature>
<feature type="transmembrane region" description="Helical" evidence="2">
    <location>
        <begin position="193"/>
        <end position="212"/>
    </location>
</feature>
<dbReference type="Proteomes" id="UP000095283">
    <property type="component" value="Unplaced"/>
</dbReference>
<proteinExistence type="predicted"/>
<feature type="transmembrane region" description="Helical" evidence="2">
    <location>
        <begin position="116"/>
        <end position="135"/>
    </location>
</feature>
<feature type="transmembrane region" description="Helical" evidence="2">
    <location>
        <begin position="74"/>
        <end position="96"/>
    </location>
</feature>
<sequence>MSPPTPAQNVRHASRRSIGESEQPSNKRPRLVFTDIQKRTLQIRPITPPPDSPPRTANGPRSRRQPASMQHVEATVGCFAACYINVSWCFICSRILLCFFNHQLICSLSHLCNKDFVIHVNCFLHLLFFFLHYHYTCFSGKLHYTNLWFLYIVGSRLYLSMHISFCESSLFPLVCCKIYIGIFFLHIRGSSIFNFIILQLIIFIAGFVVKMLSRISKIPVSSLSSSRSALSNKDTMEEPFNQRQMIGSISQIRSLFLVRKSFQKKVFFSNCKELHLFFRLARIGFCLSLNFCLKESWSGNESSKKNIIECLCACMHAVHSRPTSFIKQHHFKHEYSIILTSSKSLYRKFLLYFILIILLLLRFLLVLIYFSSTGELNN</sequence>
<feature type="transmembrane region" description="Helical" evidence="2">
    <location>
        <begin position="349"/>
        <end position="370"/>
    </location>
</feature>
<keyword evidence="3" id="KW-1185">Reference proteome</keyword>
<keyword evidence="2" id="KW-0812">Transmembrane</keyword>
<organism evidence="3 4">
    <name type="scientific">Heterorhabditis bacteriophora</name>
    <name type="common">Entomopathogenic nematode worm</name>
    <dbReference type="NCBI Taxonomy" id="37862"/>
    <lineage>
        <taxon>Eukaryota</taxon>
        <taxon>Metazoa</taxon>
        <taxon>Ecdysozoa</taxon>
        <taxon>Nematoda</taxon>
        <taxon>Chromadorea</taxon>
        <taxon>Rhabditida</taxon>
        <taxon>Rhabditina</taxon>
        <taxon>Rhabditomorpha</taxon>
        <taxon>Strongyloidea</taxon>
        <taxon>Heterorhabditidae</taxon>
        <taxon>Heterorhabditis</taxon>
    </lineage>
</organism>
<evidence type="ECO:0000313" key="4">
    <source>
        <dbReference type="WBParaSite" id="Hba_12715"/>
    </source>
</evidence>
<dbReference type="AlphaFoldDB" id="A0A1I7X546"/>
<evidence type="ECO:0000313" key="3">
    <source>
        <dbReference type="Proteomes" id="UP000095283"/>
    </source>
</evidence>
<name>A0A1I7X546_HETBA</name>
<accession>A0A1I7X546</accession>
<evidence type="ECO:0000256" key="2">
    <source>
        <dbReference type="SAM" id="Phobius"/>
    </source>
</evidence>
<keyword evidence="2" id="KW-0472">Membrane</keyword>
<reference evidence="4" key="1">
    <citation type="submission" date="2016-11" db="UniProtKB">
        <authorList>
            <consortium name="WormBaseParasite"/>
        </authorList>
    </citation>
    <scope>IDENTIFICATION</scope>
</reference>
<protein>
    <submittedName>
        <fullName evidence="4">Transmembrane protein</fullName>
    </submittedName>
</protein>
<feature type="region of interest" description="Disordered" evidence="1">
    <location>
        <begin position="1"/>
        <end position="66"/>
    </location>
</feature>
<dbReference type="WBParaSite" id="Hba_12715">
    <property type="protein sequence ID" value="Hba_12715"/>
    <property type="gene ID" value="Hba_12715"/>
</dbReference>
<evidence type="ECO:0000256" key="1">
    <source>
        <dbReference type="SAM" id="MobiDB-lite"/>
    </source>
</evidence>